<keyword evidence="4" id="KW-0500">Molybdenum</keyword>
<dbReference type="AlphaFoldDB" id="A0A9E6XS58"/>
<dbReference type="Pfam" id="PF13531">
    <property type="entry name" value="SBP_bac_11"/>
    <property type="match status" value="1"/>
</dbReference>
<name>A0A9E6XS58_9ACTN</name>
<keyword evidence="7" id="KW-1185">Reference proteome</keyword>
<feature type="binding site" evidence="4">
    <location>
        <position position="44"/>
    </location>
    <ligand>
        <name>molybdate</name>
        <dbReference type="ChEBI" id="CHEBI:36264"/>
    </ligand>
</feature>
<comment type="similarity">
    <text evidence="1">Belongs to the bacterial solute-binding protein ModA family.</text>
</comment>
<dbReference type="PROSITE" id="PS51257">
    <property type="entry name" value="PROKAR_LIPOPROTEIN"/>
    <property type="match status" value="1"/>
</dbReference>
<dbReference type="EMBL" id="CP087164">
    <property type="protein sequence ID" value="UGS33804.1"/>
    <property type="molecule type" value="Genomic_DNA"/>
</dbReference>
<evidence type="ECO:0000256" key="3">
    <source>
        <dbReference type="ARBA" id="ARBA00022729"/>
    </source>
</evidence>
<feature type="binding site" evidence="4">
    <location>
        <position position="169"/>
    </location>
    <ligand>
        <name>molybdate</name>
        <dbReference type="ChEBI" id="CHEBI:36264"/>
    </ligand>
</feature>
<dbReference type="SUPFAM" id="SSF53850">
    <property type="entry name" value="Periplasmic binding protein-like II"/>
    <property type="match status" value="1"/>
</dbReference>
<evidence type="ECO:0000256" key="4">
    <source>
        <dbReference type="PIRSR" id="PIRSR004846-1"/>
    </source>
</evidence>
<keyword evidence="2 4" id="KW-0479">Metal-binding</keyword>
<evidence type="ECO:0000256" key="1">
    <source>
        <dbReference type="ARBA" id="ARBA00009175"/>
    </source>
</evidence>
<evidence type="ECO:0000256" key="2">
    <source>
        <dbReference type="ARBA" id="ARBA00022723"/>
    </source>
</evidence>
<dbReference type="InterPro" id="IPR005950">
    <property type="entry name" value="ModA"/>
</dbReference>
<evidence type="ECO:0000256" key="5">
    <source>
        <dbReference type="SAM" id="SignalP"/>
    </source>
</evidence>
<dbReference type="PANTHER" id="PTHR30632:SF0">
    <property type="entry name" value="SULFATE-BINDING PROTEIN"/>
    <property type="match status" value="1"/>
</dbReference>
<accession>A0A9E6XS58</accession>
<dbReference type="RefSeq" id="WP_259313496.1">
    <property type="nucleotide sequence ID" value="NZ_CP087164.1"/>
</dbReference>
<keyword evidence="3 5" id="KW-0732">Signal</keyword>
<dbReference type="InterPro" id="IPR050682">
    <property type="entry name" value="ModA/WtpA"/>
</dbReference>
<feature type="chain" id="PRO_5039206854" evidence="5">
    <location>
        <begin position="18"/>
        <end position="267"/>
    </location>
</feature>
<evidence type="ECO:0000313" key="7">
    <source>
        <dbReference type="Proteomes" id="UP001162834"/>
    </source>
</evidence>
<dbReference type="Proteomes" id="UP001162834">
    <property type="component" value="Chromosome"/>
</dbReference>
<organism evidence="6 7">
    <name type="scientific">Capillimicrobium parvum</name>
    <dbReference type="NCBI Taxonomy" id="2884022"/>
    <lineage>
        <taxon>Bacteria</taxon>
        <taxon>Bacillati</taxon>
        <taxon>Actinomycetota</taxon>
        <taxon>Thermoleophilia</taxon>
        <taxon>Solirubrobacterales</taxon>
        <taxon>Capillimicrobiaceae</taxon>
        <taxon>Capillimicrobium</taxon>
    </lineage>
</organism>
<dbReference type="PIRSF" id="PIRSF004846">
    <property type="entry name" value="ModA"/>
    <property type="match status" value="1"/>
</dbReference>
<dbReference type="Gene3D" id="3.40.190.10">
    <property type="entry name" value="Periplasmic binding protein-like II"/>
    <property type="match status" value="2"/>
</dbReference>
<dbReference type="GO" id="GO:0015689">
    <property type="term" value="P:molybdate ion transport"/>
    <property type="evidence" value="ECO:0007669"/>
    <property type="project" value="InterPro"/>
</dbReference>
<dbReference type="KEGG" id="sbae:DSM104329_00169"/>
<dbReference type="PANTHER" id="PTHR30632">
    <property type="entry name" value="MOLYBDATE-BINDING PERIPLASMIC PROTEIN"/>
    <property type="match status" value="1"/>
</dbReference>
<evidence type="ECO:0000313" key="6">
    <source>
        <dbReference type="EMBL" id="UGS33804.1"/>
    </source>
</evidence>
<dbReference type="GO" id="GO:0030973">
    <property type="term" value="F:molybdate ion binding"/>
    <property type="evidence" value="ECO:0007669"/>
    <property type="project" value="TreeGrafter"/>
</dbReference>
<dbReference type="NCBIfam" id="TIGR01256">
    <property type="entry name" value="modA"/>
    <property type="match status" value="1"/>
</dbReference>
<feature type="signal peptide" evidence="5">
    <location>
        <begin position="1"/>
        <end position="17"/>
    </location>
</feature>
<proteinExistence type="inferred from homology"/>
<sequence>MVGSRALATLLAAVALAAAGCGSDSQGGDRGGPGASATVYAASSLRDVLPEIDPAARFSFGGSDTLQLQIERGAPADAFASAAPTQAEALFAEGRCERPVAFATNRLVLIVPREGRGAVTSLGDLGRGGHRLAVGAAGVPVGDYTRRLLAALGRDDVLRDNAVSQEKDVAGIVAKVALGSADAGFVYRTDGLASRGRTRTIALPEGAQPPVRYLACAVRRDGARSAAAQAFLVRLRSDAGRAALRRAGFVLPGARDQRRAAPRRAAR</sequence>
<feature type="binding site" evidence="4">
    <location>
        <position position="187"/>
    </location>
    <ligand>
        <name>molybdate</name>
        <dbReference type="ChEBI" id="CHEBI:36264"/>
    </ligand>
</feature>
<dbReference type="GO" id="GO:0046872">
    <property type="term" value="F:metal ion binding"/>
    <property type="evidence" value="ECO:0007669"/>
    <property type="project" value="UniProtKB-KW"/>
</dbReference>
<gene>
    <name evidence="6" type="primary">modA_1</name>
    <name evidence="6" type="ORF">DSM104329_00169</name>
</gene>
<feature type="binding site" evidence="4">
    <location>
        <position position="63"/>
    </location>
    <ligand>
        <name>molybdate</name>
        <dbReference type="ChEBI" id="CHEBI:36264"/>
    </ligand>
</feature>
<protein>
    <submittedName>
        <fullName evidence="6">Molybdate-binding protein ModA</fullName>
    </submittedName>
</protein>
<reference evidence="6" key="1">
    <citation type="journal article" date="2022" name="Int. J. Syst. Evol. Microbiol.">
        <title>Pseudomonas aegrilactucae sp. nov. and Pseudomonas morbosilactucae sp. nov., pathogens causing bacterial rot of lettuce in Japan.</title>
        <authorList>
            <person name="Sawada H."/>
            <person name="Fujikawa T."/>
            <person name="Satou M."/>
        </authorList>
    </citation>
    <scope>NUCLEOTIDE SEQUENCE</scope>
    <source>
        <strain evidence="6">0166_1</strain>
    </source>
</reference>